<feature type="transmembrane region" description="Helical" evidence="6">
    <location>
        <begin position="78"/>
        <end position="98"/>
    </location>
</feature>
<proteinExistence type="predicted"/>
<sequence length="287" mass="30299">MTVALGLLLGVGLLLVASPLLWPTAERAPRAESRAGRALRERLVQAGLSDLHPAVLIVLCVLAGVASAAVVFAIAPVAALALVGGLVGAVVPLLLLGWRARRRRRATRIVWPDVVDNLVSAVRAGMSLPEAVAELGRSGPMATRAAFAAADRELQASGDIGIAFDGLKARLADPVADRIVETLRMAREVGGTELTAVLRGLAGYLRQDAALRSEVEARQSWVKNAARLGVAAPWIVLLLLATRPEAVRAYDSPLGAALLVSGFLVSIVAYRIMIAVGRLPEERRWFG</sequence>
<dbReference type="PANTHER" id="PTHR35007:SF1">
    <property type="entry name" value="PILUS ASSEMBLY PROTEIN"/>
    <property type="match status" value="1"/>
</dbReference>
<dbReference type="OrthoDB" id="3217742at2"/>
<evidence type="ECO:0000256" key="2">
    <source>
        <dbReference type="ARBA" id="ARBA00022475"/>
    </source>
</evidence>
<evidence type="ECO:0000259" key="7">
    <source>
        <dbReference type="Pfam" id="PF00482"/>
    </source>
</evidence>
<protein>
    <submittedName>
        <fullName evidence="8">Type II secretion system protein F</fullName>
    </submittedName>
</protein>
<evidence type="ECO:0000313" key="8">
    <source>
        <dbReference type="EMBL" id="TPW75904.1"/>
    </source>
</evidence>
<evidence type="ECO:0000256" key="1">
    <source>
        <dbReference type="ARBA" id="ARBA00004651"/>
    </source>
</evidence>
<keyword evidence="4 6" id="KW-1133">Transmembrane helix</keyword>
<keyword evidence="3 6" id="KW-0812">Transmembrane</keyword>
<feature type="transmembrane region" description="Helical" evidence="6">
    <location>
        <begin position="254"/>
        <end position="274"/>
    </location>
</feature>
<accession>A0A506XSZ8</accession>
<evidence type="ECO:0000256" key="3">
    <source>
        <dbReference type="ARBA" id="ARBA00022692"/>
    </source>
</evidence>
<comment type="subcellular location">
    <subcellularLocation>
        <location evidence="1">Cell membrane</location>
        <topology evidence="1">Multi-pass membrane protein</topology>
    </subcellularLocation>
</comment>
<feature type="transmembrane region" description="Helical" evidence="6">
    <location>
        <begin position="6"/>
        <end position="25"/>
    </location>
</feature>
<keyword evidence="9" id="KW-1185">Reference proteome</keyword>
<feature type="domain" description="Type II secretion system protein GspF" evidence="7">
    <location>
        <begin position="116"/>
        <end position="240"/>
    </location>
</feature>
<feature type="transmembrane region" description="Helical" evidence="6">
    <location>
        <begin position="225"/>
        <end position="242"/>
    </location>
</feature>
<evidence type="ECO:0000256" key="6">
    <source>
        <dbReference type="SAM" id="Phobius"/>
    </source>
</evidence>
<gene>
    <name evidence="8" type="ORF">FJ657_08635</name>
</gene>
<dbReference type="Proteomes" id="UP000316252">
    <property type="component" value="Unassembled WGS sequence"/>
</dbReference>
<keyword evidence="5 6" id="KW-0472">Membrane</keyword>
<organism evidence="8 9">
    <name type="scientific">Schumannella soli</name>
    <dbReference type="NCBI Taxonomy" id="2590779"/>
    <lineage>
        <taxon>Bacteria</taxon>
        <taxon>Bacillati</taxon>
        <taxon>Actinomycetota</taxon>
        <taxon>Actinomycetes</taxon>
        <taxon>Micrococcales</taxon>
        <taxon>Microbacteriaceae</taxon>
        <taxon>Schumannella</taxon>
    </lineage>
</organism>
<name>A0A506XSZ8_9MICO</name>
<dbReference type="EMBL" id="VHQG01000002">
    <property type="protein sequence ID" value="TPW75904.1"/>
    <property type="molecule type" value="Genomic_DNA"/>
</dbReference>
<evidence type="ECO:0000256" key="5">
    <source>
        <dbReference type="ARBA" id="ARBA00023136"/>
    </source>
</evidence>
<dbReference type="GO" id="GO:0005886">
    <property type="term" value="C:plasma membrane"/>
    <property type="evidence" value="ECO:0007669"/>
    <property type="project" value="UniProtKB-SubCell"/>
</dbReference>
<dbReference type="RefSeq" id="WP_141163262.1">
    <property type="nucleotide sequence ID" value="NZ_VHQG01000002.1"/>
</dbReference>
<comment type="caution">
    <text evidence="8">The sequence shown here is derived from an EMBL/GenBank/DDBJ whole genome shotgun (WGS) entry which is preliminary data.</text>
</comment>
<dbReference type="Pfam" id="PF00482">
    <property type="entry name" value="T2SSF"/>
    <property type="match status" value="1"/>
</dbReference>
<evidence type="ECO:0000256" key="4">
    <source>
        <dbReference type="ARBA" id="ARBA00022989"/>
    </source>
</evidence>
<keyword evidence="2" id="KW-1003">Cell membrane</keyword>
<reference evidence="8 9" key="1">
    <citation type="submission" date="2019-06" db="EMBL/GenBank/DDBJ databases">
        <authorList>
            <person name="Li F."/>
        </authorList>
    </citation>
    <scope>NUCLEOTIDE SEQUENCE [LARGE SCALE GENOMIC DNA]</scope>
    <source>
        <strain evidence="8 9">10F1D-1</strain>
    </source>
</reference>
<dbReference type="PANTHER" id="PTHR35007">
    <property type="entry name" value="INTEGRAL MEMBRANE PROTEIN-RELATED"/>
    <property type="match status" value="1"/>
</dbReference>
<dbReference type="AlphaFoldDB" id="A0A506XSZ8"/>
<evidence type="ECO:0000313" key="9">
    <source>
        <dbReference type="Proteomes" id="UP000316252"/>
    </source>
</evidence>
<feature type="transmembrane region" description="Helical" evidence="6">
    <location>
        <begin position="46"/>
        <end position="72"/>
    </location>
</feature>
<dbReference type="InterPro" id="IPR018076">
    <property type="entry name" value="T2SS_GspF_dom"/>
</dbReference>